<dbReference type="AlphaFoldDB" id="A0A1Y5TR20"/>
<proteinExistence type="predicted"/>
<dbReference type="RefSeq" id="WP_085880199.1">
    <property type="nucleotide sequence ID" value="NZ_FWFZ01000022.1"/>
</dbReference>
<keyword evidence="2" id="KW-0808">Transferase</keyword>
<gene>
    <name evidence="2" type="ORF">ROA7023_03418</name>
</gene>
<evidence type="ECO:0000256" key="1">
    <source>
        <dbReference type="SAM" id="MobiDB-lite"/>
    </source>
</evidence>
<reference evidence="2 3" key="1">
    <citation type="submission" date="2017-03" db="EMBL/GenBank/DDBJ databases">
        <authorList>
            <person name="Afonso C.L."/>
            <person name="Miller P.J."/>
            <person name="Scott M.A."/>
            <person name="Spackman E."/>
            <person name="Goraichik I."/>
            <person name="Dimitrov K.M."/>
            <person name="Suarez D.L."/>
            <person name="Swayne D.E."/>
        </authorList>
    </citation>
    <scope>NUCLEOTIDE SEQUENCE [LARGE SCALE GENOMIC DNA]</scope>
    <source>
        <strain evidence="2 3">CECT 7023</strain>
    </source>
</reference>
<dbReference type="Proteomes" id="UP000193900">
    <property type="component" value="Unassembled WGS sequence"/>
</dbReference>
<dbReference type="InterPro" id="IPR005331">
    <property type="entry name" value="Sulfotransferase"/>
</dbReference>
<sequence length="222" mass="25218">MILSRGRRYLFVHIPKTGGTSMALALEQRAMRDDWLIGDTPKARRRKARLKEVQTAGRLWKHSTVAEAEGLYSRAELDDLFVFTLVRNPWDRMVSYYHWLRVQTFDHPAVAVARARSFSDFLNHPQTTGAIAANPYGQYMRDGAGRERATLYARLEALEEDLAPLRAHLGFDPQPGRSNASERPADWRGQYGDRDAGLVAEFCAEDIRRFGYAFDPPGVSAF</sequence>
<evidence type="ECO:0000313" key="3">
    <source>
        <dbReference type="Proteomes" id="UP000193900"/>
    </source>
</evidence>
<accession>A0A1Y5TR20</accession>
<dbReference type="Gene3D" id="3.40.50.300">
    <property type="entry name" value="P-loop containing nucleotide triphosphate hydrolases"/>
    <property type="match status" value="1"/>
</dbReference>
<dbReference type="EMBL" id="FWFZ01000022">
    <property type="protein sequence ID" value="SLN70051.1"/>
    <property type="molecule type" value="Genomic_DNA"/>
</dbReference>
<keyword evidence="3" id="KW-1185">Reference proteome</keyword>
<dbReference type="SUPFAM" id="SSF52540">
    <property type="entry name" value="P-loop containing nucleoside triphosphate hydrolases"/>
    <property type="match status" value="1"/>
</dbReference>
<feature type="region of interest" description="Disordered" evidence="1">
    <location>
        <begin position="169"/>
        <end position="189"/>
    </location>
</feature>
<protein>
    <submittedName>
        <fullName evidence="2">Sulfotransferase family protein</fullName>
    </submittedName>
</protein>
<dbReference type="InterPro" id="IPR027417">
    <property type="entry name" value="P-loop_NTPase"/>
</dbReference>
<dbReference type="GO" id="GO:0008146">
    <property type="term" value="F:sulfotransferase activity"/>
    <property type="evidence" value="ECO:0007669"/>
    <property type="project" value="InterPro"/>
</dbReference>
<evidence type="ECO:0000313" key="2">
    <source>
        <dbReference type="EMBL" id="SLN70051.1"/>
    </source>
</evidence>
<organism evidence="2 3">
    <name type="scientific">Roseisalinus antarcticus</name>
    <dbReference type="NCBI Taxonomy" id="254357"/>
    <lineage>
        <taxon>Bacteria</taxon>
        <taxon>Pseudomonadati</taxon>
        <taxon>Pseudomonadota</taxon>
        <taxon>Alphaproteobacteria</taxon>
        <taxon>Rhodobacterales</taxon>
        <taxon>Roseobacteraceae</taxon>
        <taxon>Roseisalinus</taxon>
    </lineage>
</organism>
<name>A0A1Y5TR20_9RHOB</name>
<dbReference type="GO" id="GO:0016020">
    <property type="term" value="C:membrane"/>
    <property type="evidence" value="ECO:0007669"/>
    <property type="project" value="InterPro"/>
</dbReference>
<dbReference type="OrthoDB" id="288532at2"/>
<dbReference type="Pfam" id="PF03567">
    <property type="entry name" value="Sulfotransfer_2"/>
    <property type="match status" value="1"/>
</dbReference>